<keyword evidence="2" id="KW-1185">Reference proteome</keyword>
<reference evidence="1" key="1">
    <citation type="submission" date="2022-02" db="EMBL/GenBank/DDBJ databases">
        <title>Plant Genome Project.</title>
        <authorList>
            <person name="Zhang R.-G."/>
        </authorList>
    </citation>
    <scope>NUCLEOTIDE SEQUENCE</scope>
    <source>
        <strain evidence="1">AT1</strain>
    </source>
</reference>
<gene>
    <name evidence="1" type="ORF">RHMOL_Rhmol08G0245000</name>
</gene>
<comment type="caution">
    <text evidence="1">The sequence shown here is derived from an EMBL/GenBank/DDBJ whole genome shotgun (WGS) entry which is preliminary data.</text>
</comment>
<name>A0ACC0MS88_RHOML</name>
<proteinExistence type="predicted"/>
<evidence type="ECO:0000313" key="1">
    <source>
        <dbReference type="EMBL" id="KAI8543780.1"/>
    </source>
</evidence>
<protein>
    <submittedName>
        <fullName evidence="1">Uncharacterized protein</fullName>
    </submittedName>
</protein>
<dbReference type="Proteomes" id="UP001062846">
    <property type="component" value="Chromosome 8"/>
</dbReference>
<sequence length="208" mass="23110">MDPSASLFSSTGFFCWVEPVLEPNDKWSALTGGGSVFECRFSPVISLGVIGLCLTTTGSPRGCWWCGPLFFSQICHLWLWLADGDGLWLTGLMASYWQLGSLGHRFIDHGAVAKARIDKAVAASESKSHLSYGEKGAPILCLLRKEVGFLAKLHELFSVHTVLSTWGARVTWYQSVSFCRKPCQKWNYRTTVTTLIDKLQAFLRPLTV</sequence>
<organism evidence="1 2">
    <name type="scientific">Rhododendron molle</name>
    <name type="common">Chinese azalea</name>
    <name type="synonym">Azalea mollis</name>
    <dbReference type="NCBI Taxonomy" id="49168"/>
    <lineage>
        <taxon>Eukaryota</taxon>
        <taxon>Viridiplantae</taxon>
        <taxon>Streptophyta</taxon>
        <taxon>Embryophyta</taxon>
        <taxon>Tracheophyta</taxon>
        <taxon>Spermatophyta</taxon>
        <taxon>Magnoliopsida</taxon>
        <taxon>eudicotyledons</taxon>
        <taxon>Gunneridae</taxon>
        <taxon>Pentapetalae</taxon>
        <taxon>asterids</taxon>
        <taxon>Ericales</taxon>
        <taxon>Ericaceae</taxon>
        <taxon>Ericoideae</taxon>
        <taxon>Rhodoreae</taxon>
        <taxon>Rhododendron</taxon>
    </lineage>
</organism>
<evidence type="ECO:0000313" key="2">
    <source>
        <dbReference type="Proteomes" id="UP001062846"/>
    </source>
</evidence>
<dbReference type="EMBL" id="CM046395">
    <property type="protein sequence ID" value="KAI8543780.1"/>
    <property type="molecule type" value="Genomic_DNA"/>
</dbReference>
<accession>A0ACC0MS88</accession>